<keyword evidence="3" id="KW-1185">Reference proteome</keyword>
<reference evidence="1 3" key="1">
    <citation type="journal article" date="2017" name="Nature">
        <title>The sunflower genome provides insights into oil metabolism, flowering and Asterid evolution.</title>
        <authorList>
            <person name="Badouin H."/>
            <person name="Gouzy J."/>
            <person name="Grassa C.J."/>
            <person name="Murat F."/>
            <person name="Staton S.E."/>
            <person name="Cottret L."/>
            <person name="Lelandais-Briere C."/>
            <person name="Owens G.L."/>
            <person name="Carrere S."/>
            <person name="Mayjonade B."/>
            <person name="Legrand L."/>
            <person name="Gill N."/>
            <person name="Kane N.C."/>
            <person name="Bowers J.E."/>
            <person name="Hubner S."/>
            <person name="Bellec A."/>
            <person name="Berard A."/>
            <person name="Berges H."/>
            <person name="Blanchet N."/>
            <person name="Boniface M.C."/>
            <person name="Brunel D."/>
            <person name="Catrice O."/>
            <person name="Chaidir N."/>
            <person name="Claudel C."/>
            <person name="Donnadieu C."/>
            <person name="Faraut T."/>
            <person name="Fievet G."/>
            <person name="Helmstetter N."/>
            <person name="King M."/>
            <person name="Knapp S.J."/>
            <person name="Lai Z."/>
            <person name="Le Paslier M.C."/>
            <person name="Lippi Y."/>
            <person name="Lorenzon L."/>
            <person name="Mandel J.R."/>
            <person name="Marage G."/>
            <person name="Marchand G."/>
            <person name="Marquand E."/>
            <person name="Bret-Mestries E."/>
            <person name="Morien E."/>
            <person name="Nambeesan S."/>
            <person name="Nguyen T."/>
            <person name="Pegot-Espagnet P."/>
            <person name="Pouilly N."/>
            <person name="Raftis F."/>
            <person name="Sallet E."/>
            <person name="Schiex T."/>
            <person name="Thomas J."/>
            <person name="Vandecasteele C."/>
            <person name="Vares D."/>
            <person name="Vear F."/>
            <person name="Vautrin S."/>
            <person name="Crespi M."/>
            <person name="Mangin B."/>
            <person name="Burke J.M."/>
            <person name="Salse J."/>
            <person name="Munos S."/>
            <person name="Vincourt P."/>
            <person name="Rieseberg L.H."/>
            <person name="Langlade N.B."/>
        </authorList>
    </citation>
    <scope>NUCLEOTIDE SEQUENCE [LARGE SCALE GENOMIC DNA]</scope>
    <source>
        <strain evidence="3">cv. SF193</strain>
        <tissue evidence="1">Leaves</tissue>
    </source>
</reference>
<dbReference type="EMBL" id="MNCJ02000319">
    <property type="protein sequence ID" value="KAF5809878.1"/>
    <property type="molecule type" value="Genomic_DNA"/>
</dbReference>
<dbReference type="EMBL" id="CM007904">
    <property type="protein sequence ID" value="OTF96173.1"/>
    <property type="molecule type" value="Genomic_DNA"/>
</dbReference>
<organism evidence="2 3">
    <name type="scientific">Helianthus annuus</name>
    <name type="common">Common sunflower</name>
    <dbReference type="NCBI Taxonomy" id="4232"/>
    <lineage>
        <taxon>Eukaryota</taxon>
        <taxon>Viridiplantae</taxon>
        <taxon>Streptophyta</taxon>
        <taxon>Embryophyta</taxon>
        <taxon>Tracheophyta</taxon>
        <taxon>Spermatophyta</taxon>
        <taxon>Magnoliopsida</taxon>
        <taxon>eudicotyledons</taxon>
        <taxon>Gunneridae</taxon>
        <taxon>Pentapetalae</taxon>
        <taxon>asterids</taxon>
        <taxon>campanulids</taxon>
        <taxon>Asterales</taxon>
        <taxon>Asteraceae</taxon>
        <taxon>Asteroideae</taxon>
        <taxon>Heliantheae alliance</taxon>
        <taxon>Heliantheae</taxon>
        <taxon>Helianthus</taxon>
    </lineage>
</organism>
<dbReference type="Proteomes" id="UP000215914">
    <property type="component" value="Chromosome 15"/>
</dbReference>
<proteinExistence type="predicted"/>
<accession>A0A251SBQ8</accession>
<dbReference type="Gramene" id="mRNA:HanXRQr2_Chr04g0162651">
    <property type="protein sequence ID" value="mRNA:HanXRQr2_Chr04g0162651"/>
    <property type="gene ID" value="HanXRQr2_Chr04g0162651"/>
</dbReference>
<sequence length="76" mass="8347">MGAKLIYFQFHQKAPVCISSLAPSRASNEQLQGATGDEDESAVHITNRKQAEVVPKRIFLNVAKPSSKFVNELSCN</sequence>
<evidence type="ECO:0000313" key="3">
    <source>
        <dbReference type="Proteomes" id="UP000215914"/>
    </source>
</evidence>
<evidence type="ECO:0000313" key="2">
    <source>
        <dbReference type="EMBL" id="OTF96173.1"/>
    </source>
</evidence>
<dbReference type="AlphaFoldDB" id="A0A251SBQ8"/>
<protein>
    <submittedName>
        <fullName evidence="2">Uncharacterized protein</fullName>
    </submittedName>
</protein>
<name>A0A251SBQ8_HELAN</name>
<evidence type="ECO:0000313" key="1">
    <source>
        <dbReference type="EMBL" id="KAF5809878.1"/>
    </source>
</evidence>
<reference evidence="1" key="3">
    <citation type="submission" date="2020-06" db="EMBL/GenBank/DDBJ databases">
        <title>Helianthus annuus Genome sequencing and assembly Release 2.</title>
        <authorList>
            <person name="Gouzy J."/>
            <person name="Langlade N."/>
            <person name="Munos S."/>
        </authorList>
    </citation>
    <scope>NUCLEOTIDE SEQUENCE</scope>
    <source>
        <tissue evidence="1">Leaves</tissue>
    </source>
</reference>
<gene>
    <name evidence="2" type="ORF">HannXRQ_Chr15g0491181</name>
    <name evidence="1" type="ORF">HanXRQr2_Chr04g0162651</name>
</gene>
<reference evidence="2" key="2">
    <citation type="submission" date="2017-02" db="EMBL/GenBank/DDBJ databases">
        <title>Sunflower complete genome.</title>
        <authorList>
            <person name="Langlade N."/>
            <person name="Munos S."/>
        </authorList>
    </citation>
    <scope>NUCLEOTIDE SEQUENCE [LARGE SCALE GENOMIC DNA]</scope>
    <source>
        <tissue evidence="2">Leaves</tissue>
    </source>
</reference>
<dbReference type="InParanoid" id="A0A251SBQ8"/>